<reference evidence="2" key="1">
    <citation type="submission" date="2018-02" db="EMBL/GenBank/DDBJ databases">
        <authorList>
            <person name="Cohen D.B."/>
            <person name="Kent A.D."/>
        </authorList>
    </citation>
    <scope>NUCLEOTIDE SEQUENCE</scope>
</reference>
<accession>A0A2N9ITH3</accession>
<name>A0A2N9ITH3_FAGSY</name>
<proteinExistence type="predicted"/>
<evidence type="ECO:0000313" key="2">
    <source>
        <dbReference type="EMBL" id="SPD27510.1"/>
    </source>
</evidence>
<sequence length="289" mass="32410">MPWEQQESLVQAAMETLQETHGSLHTTILRNDGVGSSNTTQTPSNQWQLELQAERTKREAVERHVKLLEDELHRVKGLVATVTKPATRSNPAAHSNPCIVDLPSSPSKAVKRGKPDKKKAKAAMVDLASSLSKRDNEGEVAAAMVDLVSSPSKGATTVRYTRAAKTRAQKKVQIVSPQSEQVRNEWVDAHFLYQPTTHDEAVLADFRKKWSFATRRATRRRPSGVDSNEVAISTETYEIMSRDVSSLLGDQAQDESSRLRFWVQLSQLQHKEAKEQERVNNPFRMTSLD</sequence>
<feature type="region of interest" description="Disordered" evidence="1">
    <location>
        <begin position="87"/>
        <end position="117"/>
    </location>
</feature>
<gene>
    <name evidence="2" type="ORF">FSB_LOCUS55392</name>
</gene>
<organism evidence="2">
    <name type="scientific">Fagus sylvatica</name>
    <name type="common">Beechnut</name>
    <dbReference type="NCBI Taxonomy" id="28930"/>
    <lineage>
        <taxon>Eukaryota</taxon>
        <taxon>Viridiplantae</taxon>
        <taxon>Streptophyta</taxon>
        <taxon>Embryophyta</taxon>
        <taxon>Tracheophyta</taxon>
        <taxon>Spermatophyta</taxon>
        <taxon>Magnoliopsida</taxon>
        <taxon>eudicotyledons</taxon>
        <taxon>Gunneridae</taxon>
        <taxon>Pentapetalae</taxon>
        <taxon>rosids</taxon>
        <taxon>fabids</taxon>
        <taxon>Fagales</taxon>
        <taxon>Fagaceae</taxon>
        <taxon>Fagus</taxon>
    </lineage>
</organism>
<dbReference type="AlphaFoldDB" id="A0A2N9ITH3"/>
<dbReference type="EMBL" id="OIVN01006195">
    <property type="protein sequence ID" value="SPD27510.1"/>
    <property type="molecule type" value="Genomic_DNA"/>
</dbReference>
<evidence type="ECO:0000256" key="1">
    <source>
        <dbReference type="SAM" id="MobiDB-lite"/>
    </source>
</evidence>
<protein>
    <submittedName>
        <fullName evidence="2">Uncharacterized protein</fullName>
    </submittedName>
</protein>